<name>A0ABQ6IEY6_9MICO</name>
<accession>A0ABQ6IEY6</accession>
<dbReference type="Proteomes" id="UP001157125">
    <property type="component" value="Unassembled WGS sequence"/>
</dbReference>
<protein>
    <submittedName>
        <fullName evidence="1">Uncharacterized protein</fullName>
    </submittedName>
</protein>
<dbReference type="EMBL" id="BSUN01000001">
    <property type="protein sequence ID" value="GMA36289.1"/>
    <property type="molecule type" value="Genomic_DNA"/>
</dbReference>
<keyword evidence="2" id="KW-1185">Reference proteome</keyword>
<sequence>MAPARLLNMCEHYGVAVVADDLHAADADVAATLDLLPAMAAKHRALGEVELADLQGQQVEAHRVWATEFASWLRSKGRTDDLPRPEWPVSV</sequence>
<evidence type="ECO:0000313" key="1">
    <source>
        <dbReference type="EMBL" id="GMA36289.1"/>
    </source>
</evidence>
<organism evidence="1 2">
    <name type="scientific">Demequina litorisediminis</name>
    <dbReference type="NCBI Taxonomy" id="1849022"/>
    <lineage>
        <taxon>Bacteria</taxon>
        <taxon>Bacillati</taxon>
        <taxon>Actinomycetota</taxon>
        <taxon>Actinomycetes</taxon>
        <taxon>Micrococcales</taxon>
        <taxon>Demequinaceae</taxon>
        <taxon>Demequina</taxon>
    </lineage>
</organism>
<comment type="caution">
    <text evidence="1">The sequence shown here is derived from an EMBL/GenBank/DDBJ whole genome shotgun (WGS) entry which is preliminary data.</text>
</comment>
<proteinExistence type="predicted"/>
<gene>
    <name evidence="1" type="ORF">GCM10025876_24930</name>
</gene>
<evidence type="ECO:0000313" key="2">
    <source>
        <dbReference type="Proteomes" id="UP001157125"/>
    </source>
</evidence>
<reference evidence="2" key="1">
    <citation type="journal article" date="2019" name="Int. J. Syst. Evol. Microbiol.">
        <title>The Global Catalogue of Microorganisms (GCM) 10K type strain sequencing project: providing services to taxonomists for standard genome sequencing and annotation.</title>
        <authorList>
            <consortium name="The Broad Institute Genomics Platform"/>
            <consortium name="The Broad Institute Genome Sequencing Center for Infectious Disease"/>
            <person name="Wu L."/>
            <person name="Ma J."/>
        </authorList>
    </citation>
    <scope>NUCLEOTIDE SEQUENCE [LARGE SCALE GENOMIC DNA]</scope>
    <source>
        <strain evidence="2">NBRC 112299</strain>
    </source>
</reference>